<dbReference type="AlphaFoldDB" id="A0A2S7SZX6"/>
<sequence>MIQLADEVFSYRTDPDQISVTEKEREQLEQISPATLSEFNEGDGPIAWILLIPTTTKVMQDFITHTISERQLLEQTLPGAKYDAIYLCSALVLEEYRHKGIALKLTLDAIYTMQKDHEIKALYVWPFTDGGDKLADVIATKSGLPLLKRED</sequence>
<name>A0A2S7SZX6_9BACT</name>
<evidence type="ECO:0008006" key="3">
    <source>
        <dbReference type="Google" id="ProtNLM"/>
    </source>
</evidence>
<keyword evidence="2" id="KW-1185">Reference proteome</keyword>
<dbReference type="SUPFAM" id="SSF55729">
    <property type="entry name" value="Acyl-CoA N-acyltransferases (Nat)"/>
    <property type="match status" value="1"/>
</dbReference>
<dbReference type="Proteomes" id="UP000239872">
    <property type="component" value="Unassembled WGS sequence"/>
</dbReference>
<dbReference type="EMBL" id="PPSL01000001">
    <property type="protein sequence ID" value="PQJ12264.1"/>
    <property type="molecule type" value="Genomic_DNA"/>
</dbReference>
<accession>A0A2S7SZX6</accession>
<reference evidence="1 2" key="1">
    <citation type="submission" date="2018-01" db="EMBL/GenBank/DDBJ databases">
        <title>A novel member of the phylum Bacteroidetes isolated from glacier ice.</title>
        <authorList>
            <person name="Liu Q."/>
            <person name="Xin Y.-H."/>
        </authorList>
    </citation>
    <scope>NUCLEOTIDE SEQUENCE [LARGE SCALE GENOMIC DNA]</scope>
    <source>
        <strain evidence="1 2">RB1R16</strain>
    </source>
</reference>
<dbReference type="InterPro" id="IPR016181">
    <property type="entry name" value="Acyl_CoA_acyltransferase"/>
</dbReference>
<proteinExistence type="predicted"/>
<evidence type="ECO:0000313" key="2">
    <source>
        <dbReference type="Proteomes" id="UP000239872"/>
    </source>
</evidence>
<comment type="caution">
    <text evidence="1">The sequence shown here is derived from an EMBL/GenBank/DDBJ whole genome shotgun (WGS) entry which is preliminary data.</text>
</comment>
<gene>
    <name evidence="1" type="ORF">CJD36_000460</name>
</gene>
<evidence type="ECO:0000313" key="1">
    <source>
        <dbReference type="EMBL" id="PQJ12264.1"/>
    </source>
</evidence>
<organism evidence="1 2">
    <name type="scientific">Flavipsychrobacter stenotrophus</name>
    <dbReference type="NCBI Taxonomy" id="2077091"/>
    <lineage>
        <taxon>Bacteria</taxon>
        <taxon>Pseudomonadati</taxon>
        <taxon>Bacteroidota</taxon>
        <taxon>Chitinophagia</taxon>
        <taxon>Chitinophagales</taxon>
        <taxon>Chitinophagaceae</taxon>
        <taxon>Flavipsychrobacter</taxon>
    </lineage>
</organism>
<protein>
    <recommendedName>
        <fullName evidence="3">N-acetyltransferase domain-containing protein</fullName>
    </recommendedName>
</protein>